<proteinExistence type="predicted"/>
<evidence type="ECO:0000313" key="2">
    <source>
        <dbReference type="Proteomes" id="UP001305490"/>
    </source>
</evidence>
<name>A0AA96KRI4_9CAUD</name>
<dbReference type="Proteomes" id="UP001305490">
    <property type="component" value="Segment"/>
</dbReference>
<sequence>MNNQTVETERKREAEMFALFLMLTGDRKCSG</sequence>
<accession>A0AA96KRI4</accession>
<evidence type="ECO:0000313" key="1">
    <source>
        <dbReference type="EMBL" id="WNO29997.1"/>
    </source>
</evidence>
<keyword evidence="2" id="KW-1185">Reference proteome</keyword>
<protein>
    <submittedName>
        <fullName evidence="1">Uncharacterized protein</fullName>
    </submittedName>
</protein>
<reference evidence="1 2" key="1">
    <citation type="submission" date="2023-04" db="EMBL/GenBank/DDBJ databases">
        <authorList>
            <person name="Zhang K."/>
        </authorList>
    </citation>
    <scope>NUCLEOTIDE SEQUENCE [LARGE SCALE GENOMIC DNA]</scope>
</reference>
<organism evidence="1 2">
    <name type="scientific">Enterobacter phage SDFMU_EhYP</name>
    <dbReference type="NCBI Taxonomy" id="3076128"/>
    <lineage>
        <taxon>Viruses</taxon>
        <taxon>Duplodnaviria</taxon>
        <taxon>Heunggongvirae</taxon>
        <taxon>Uroviricota</taxon>
        <taxon>Caudoviricetes</taxon>
        <taxon>Autographivirales</taxon>
        <taxon>Autoscriptoviridae</taxon>
        <taxon>Slopekvirinae</taxon>
        <taxon>Koutsourovirus</taxon>
        <taxon>Koutsourovirus EhYP</taxon>
    </lineage>
</organism>
<dbReference type="EMBL" id="OQ884031">
    <property type="protein sequence ID" value="WNO29997.1"/>
    <property type="molecule type" value="Genomic_DNA"/>
</dbReference>